<dbReference type="OrthoDB" id="2505730at2759"/>
<dbReference type="STRING" id="101091.A0A1C7NE83"/>
<gene>
    <name evidence="1" type="ORF">A0J61_05104</name>
</gene>
<dbReference type="Proteomes" id="UP000093000">
    <property type="component" value="Unassembled WGS sequence"/>
</dbReference>
<organism evidence="1 2">
    <name type="scientific">Choanephora cucurbitarum</name>
    <dbReference type="NCBI Taxonomy" id="101091"/>
    <lineage>
        <taxon>Eukaryota</taxon>
        <taxon>Fungi</taxon>
        <taxon>Fungi incertae sedis</taxon>
        <taxon>Mucoromycota</taxon>
        <taxon>Mucoromycotina</taxon>
        <taxon>Mucoromycetes</taxon>
        <taxon>Mucorales</taxon>
        <taxon>Mucorineae</taxon>
        <taxon>Choanephoraceae</taxon>
        <taxon>Choanephoroideae</taxon>
        <taxon>Choanephora</taxon>
    </lineage>
</organism>
<reference evidence="1 2" key="1">
    <citation type="submission" date="2016-03" db="EMBL/GenBank/DDBJ databases">
        <title>Choanephora cucurbitarum.</title>
        <authorList>
            <person name="Min B."/>
            <person name="Park H."/>
            <person name="Park J.-H."/>
            <person name="Shin H.-D."/>
            <person name="Choi I.-G."/>
        </authorList>
    </citation>
    <scope>NUCLEOTIDE SEQUENCE [LARGE SCALE GENOMIC DNA]</scope>
    <source>
        <strain evidence="1 2">KUS-F28377</strain>
    </source>
</reference>
<accession>A0A1C7NE83</accession>
<evidence type="ECO:0000313" key="2">
    <source>
        <dbReference type="Proteomes" id="UP000093000"/>
    </source>
</evidence>
<dbReference type="PANTHER" id="PTHR33096:SF1">
    <property type="entry name" value="CXC1-LIKE CYSTEINE CLUSTER ASSOCIATED WITH KDZ TRANSPOSASES DOMAIN-CONTAINING PROTEIN"/>
    <property type="match status" value="1"/>
</dbReference>
<dbReference type="AlphaFoldDB" id="A0A1C7NE83"/>
<sequence length="96" mass="11217">MGAYMKQKFLYLKENDTWYAGTAFYAYAHNMACQVRYSPKYIPNFGYTDGEGCERFWSYLNGFMSMTRSMSSSNRLLVISDSVSHFTLEKMLKLPK</sequence>
<proteinExistence type="predicted"/>
<dbReference type="InterPro" id="IPR040521">
    <property type="entry name" value="KDZ"/>
</dbReference>
<comment type="caution">
    <text evidence="1">The sequence shown here is derived from an EMBL/GenBank/DDBJ whole genome shotgun (WGS) entry which is preliminary data.</text>
</comment>
<protein>
    <submittedName>
        <fullName evidence="1">Uncharacterized protein</fullName>
    </submittedName>
</protein>
<dbReference type="InParanoid" id="A0A1C7NE83"/>
<dbReference type="Pfam" id="PF18758">
    <property type="entry name" value="KDZ"/>
    <property type="match status" value="1"/>
</dbReference>
<dbReference type="EMBL" id="LUGH01000266">
    <property type="protein sequence ID" value="OBZ86846.1"/>
    <property type="molecule type" value="Genomic_DNA"/>
</dbReference>
<dbReference type="PANTHER" id="PTHR33096">
    <property type="entry name" value="CXC2 DOMAIN-CONTAINING PROTEIN"/>
    <property type="match status" value="1"/>
</dbReference>
<keyword evidence="2" id="KW-1185">Reference proteome</keyword>
<name>A0A1C7NE83_9FUNG</name>
<evidence type="ECO:0000313" key="1">
    <source>
        <dbReference type="EMBL" id="OBZ86846.1"/>
    </source>
</evidence>